<dbReference type="NCBIfam" id="TIGR03930">
    <property type="entry name" value="WXG100_ESAT6"/>
    <property type="match status" value="1"/>
</dbReference>
<dbReference type="Pfam" id="PF06013">
    <property type="entry name" value="WXG100"/>
    <property type="match status" value="1"/>
</dbReference>
<evidence type="ECO:0000313" key="2">
    <source>
        <dbReference type="EMBL" id="SRX92596.1"/>
    </source>
</evidence>
<proteinExistence type="inferred from homology"/>
<dbReference type="InterPro" id="IPR036689">
    <property type="entry name" value="ESAT-6-like_sf"/>
</dbReference>
<protein>
    <recommendedName>
        <fullName evidence="1">ESAT-6-like protein</fullName>
    </recommendedName>
</protein>
<gene>
    <name evidence="2" type="ORF">MSP7336_00822</name>
</gene>
<dbReference type="InterPro" id="IPR010310">
    <property type="entry name" value="T7SS_ESAT-6-like"/>
</dbReference>
<dbReference type="Gene3D" id="1.10.287.1060">
    <property type="entry name" value="ESAT-6-like"/>
    <property type="match status" value="1"/>
</dbReference>
<sequence>MPEPLKVDPLDLHVSADHMSVHHADLRAAHAEADSDIEAAQTGWVGASAAALQAKLAEWQSTTEQLCDSIAGHEQTFRAARNRYQAVDGHSADIINDQL</sequence>
<evidence type="ECO:0000313" key="3">
    <source>
        <dbReference type="Proteomes" id="UP000252015"/>
    </source>
</evidence>
<dbReference type="EMBL" id="UEGW01000001">
    <property type="protein sequence ID" value="SRX92596.1"/>
    <property type="molecule type" value="Genomic_DNA"/>
</dbReference>
<organism evidence="2 3">
    <name type="scientific">Mycobacterium shimoidei</name>
    <dbReference type="NCBI Taxonomy" id="29313"/>
    <lineage>
        <taxon>Bacteria</taxon>
        <taxon>Bacillati</taxon>
        <taxon>Actinomycetota</taxon>
        <taxon>Actinomycetes</taxon>
        <taxon>Mycobacteriales</taxon>
        <taxon>Mycobacteriaceae</taxon>
        <taxon>Mycobacterium</taxon>
    </lineage>
</organism>
<keyword evidence="3" id="KW-1185">Reference proteome</keyword>
<dbReference type="SUPFAM" id="SSF140453">
    <property type="entry name" value="EsxAB dimer-like"/>
    <property type="match status" value="1"/>
</dbReference>
<reference evidence="2 3" key="1">
    <citation type="submission" date="2018-05" db="EMBL/GenBank/DDBJ databases">
        <authorList>
            <consortium name="IHU Genomes"/>
        </authorList>
    </citation>
    <scope>NUCLEOTIDE SEQUENCE [LARGE SCALE GENOMIC DNA]</scope>
    <source>
        <strain evidence="2 3">P7336</strain>
    </source>
</reference>
<dbReference type="AlphaFoldDB" id="A0A375YUQ2"/>
<dbReference type="Proteomes" id="UP000252015">
    <property type="component" value="Unassembled WGS sequence"/>
</dbReference>
<accession>A0A375YUQ2</accession>
<name>A0A375YUQ2_MYCSH</name>
<evidence type="ECO:0000256" key="1">
    <source>
        <dbReference type="RuleBase" id="RU362001"/>
    </source>
</evidence>
<comment type="similarity">
    <text evidence="1">Belongs to the WXG100 family.</text>
</comment>
<dbReference type="RefSeq" id="WP_232321081.1">
    <property type="nucleotide sequence ID" value="NZ_JACKUN010000022.1"/>
</dbReference>